<gene>
    <name evidence="2" type="ORF">LOM8899_01931</name>
</gene>
<dbReference type="Pfam" id="PF11695">
    <property type="entry name" value="DUF3291"/>
    <property type="match status" value="1"/>
</dbReference>
<name>A0A238LDU7_9RHOB</name>
<evidence type="ECO:0000259" key="1">
    <source>
        <dbReference type="Pfam" id="PF11695"/>
    </source>
</evidence>
<dbReference type="RefSeq" id="WP_093991987.1">
    <property type="nucleotide sequence ID" value="NZ_FXZK01000003.1"/>
</dbReference>
<proteinExistence type="predicted"/>
<dbReference type="SUPFAM" id="SSF54909">
    <property type="entry name" value="Dimeric alpha+beta barrel"/>
    <property type="match status" value="1"/>
</dbReference>
<dbReference type="InterPro" id="IPR011008">
    <property type="entry name" value="Dimeric_a/b-barrel"/>
</dbReference>
<dbReference type="EMBL" id="FXZK01000003">
    <property type="protein sequence ID" value="SMY07791.1"/>
    <property type="molecule type" value="Genomic_DNA"/>
</dbReference>
<sequence length="151" mass="16833">MTHLAHFNWAALLAPTGDPLVAEFVDNTGRVNAIAERSAGFVWRHGDEDVAGRRIGWPLFTEAPTMIASFSVWESPEAFKAFVYKTVHGAFLRRGAEWFERGGSVNYALWWVPEGHIPSIEEARDRVEQLRAHGPSEAVFTLATLPASSKR</sequence>
<organism evidence="2 3">
    <name type="scientific">Flavimaricola marinus</name>
    <dbReference type="NCBI Taxonomy" id="1819565"/>
    <lineage>
        <taxon>Bacteria</taxon>
        <taxon>Pseudomonadati</taxon>
        <taxon>Pseudomonadota</taxon>
        <taxon>Alphaproteobacteria</taxon>
        <taxon>Rhodobacterales</taxon>
        <taxon>Paracoccaceae</taxon>
        <taxon>Flavimaricola</taxon>
    </lineage>
</organism>
<keyword evidence="3" id="KW-1185">Reference proteome</keyword>
<dbReference type="InterPro" id="IPR021708">
    <property type="entry name" value="DUF3291"/>
</dbReference>
<dbReference type="OrthoDB" id="2376237at2"/>
<protein>
    <recommendedName>
        <fullName evidence="1">DUF3291 domain-containing protein</fullName>
    </recommendedName>
</protein>
<feature type="domain" description="DUF3291" evidence="1">
    <location>
        <begin position="4"/>
        <end position="143"/>
    </location>
</feature>
<evidence type="ECO:0000313" key="2">
    <source>
        <dbReference type="EMBL" id="SMY07791.1"/>
    </source>
</evidence>
<dbReference type="AlphaFoldDB" id="A0A238LDU7"/>
<reference evidence="2 3" key="1">
    <citation type="submission" date="2017-05" db="EMBL/GenBank/DDBJ databases">
        <authorList>
            <person name="Song R."/>
            <person name="Chenine A.L."/>
            <person name="Ruprecht R.M."/>
        </authorList>
    </citation>
    <scope>NUCLEOTIDE SEQUENCE [LARGE SCALE GENOMIC DNA]</scope>
    <source>
        <strain evidence="2 3">CECT 8899</strain>
    </source>
</reference>
<evidence type="ECO:0000313" key="3">
    <source>
        <dbReference type="Proteomes" id="UP000201613"/>
    </source>
</evidence>
<dbReference type="Proteomes" id="UP000201613">
    <property type="component" value="Unassembled WGS sequence"/>
</dbReference>
<accession>A0A238LDU7</accession>